<dbReference type="EMBL" id="CAFBOS010000075">
    <property type="protein sequence ID" value="CAB4996687.1"/>
    <property type="molecule type" value="Genomic_DNA"/>
</dbReference>
<gene>
    <name evidence="2" type="ORF">UFOPK2754_01840</name>
    <name evidence="3" type="ORF">UFOPK3139_01509</name>
    <name evidence="4" type="ORF">UFOPK3543_01217</name>
    <name evidence="5" type="ORF">UFOPK3967_01377</name>
</gene>
<evidence type="ECO:0000313" key="2">
    <source>
        <dbReference type="EMBL" id="CAB4751617.1"/>
    </source>
</evidence>
<dbReference type="InterPro" id="IPR032710">
    <property type="entry name" value="NTF2-like_dom_sf"/>
</dbReference>
<dbReference type="Gene3D" id="3.10.450.50">
    <property type="match status" value="1"/>
</dbReference>
<feature type="domain" description="SnoaL-like" evidence="1">
    <location>
        <begin position="35"/>
        <end position="117"/>
    </location>
</feature>
<dbReference type="EMBL" id="CAFBMH010000036">
    <property type="protein sequence ID" value="CAB4907040.1"/>
    <property type="molecule type" value="Genomic_DNA"/>
</dbReference>
<organism evidence="3">
    <name type="scientific">freshwater metagenome</name>
    <dbReference type="NCBI Taxonomy" id="449393"/>
    <lineage>
        <taxon>unclassified sequences</taxon>
        <taxon>metagenomes</taxon>
        <taxon>ecological metagenomes</taxon>
    </lineage>
</organism>
<dbReference type="Pfam" id="PF12680">
    <property type="entry name" value="SnoaL_2"/>
    <property type="match status" value="1"/>
</dbReference>
<accession>A0A6J7AER3</accession>
<dbReference type="AlphaFoldDB" id="A0A6J7AER3"/>
<name>A0A6J7AER3_9ZZZZ</name>
<evidence type="ECO:0000313" key="4">
    <source>
        <dbReference type="EMBL" id="CAB4907040.1"/>
    </source>
</evidence>
<dbReference type="InterPro" id="IPR037401">
    <property type="entry name" value="SnoaL-like"/>
</dbReference>
<evidence type="ECO:0000259" key="1">
    <source>
        <dbReference type="Pfam" id="PF12680"/>
    </source>
</evidence>
<evidence type="ECO:0000313" key="3">
    <source>
        <dbReference type="EMBL" id="CAB4831406.1"/>
    </source>
</evidence>
<reference evidence="3" key="1">
    <citation type="submission" date="2020-05" db="EMBL/GenBank/DDBJ databases">
        <authorList>
            <person name="Chiriac C."/>
            <person name="Salcher M."/>
            <person name="Ghai R."/>
            <person name="Kavagutti S V."/>
        </authorList>
    </citation>
    <scope>NUCLEOTIDE SEQUENCE</scope>
</reference>
<dbReference type="EMBL" id="CAEZYR010000067">
    <property type="protein sequence ID" value="CAB4751617.1"/>
    <property type="molecule type" value="Genomic_DNA"/>
</dbReference>
<proteinExistence type="predicted"/>
<protein>
    <submittedName>
        <fullName evidence="3">Unannotated protein</fullName>
    </submittedName>
</protein>
<evidence type="ECO:0000313" key="5">
    <source>
        <dbReference type="EMBL" id="CAB4996687.1"/>
    </source>
</evidence>
<dbReference type="SUPFAM" id="SSF54427">
    <property type="entry name" value="NTF2-like"/>
    <property type="match status" value="1"/>
</dbReference>
<dbReference type="EMBL" id="CAFABA010000057">
    <property type="protein sequence ID" value="CAB4831406.1"/>
    <property type="molecule type" value="Genomic_DNA"/>
</dbReference>
<sequence length="178" mass="19875">MSMAVDKTKTWRKVEERLAAEPSARKRAILANVLAHMKAEAVPDLEGLMTTLAPDPHYHFWGPTGDVGPKGTEAVRSFYTSFANSGAHRLEYDVERLVVDDHCVVLEGVMRIIYPAPTLAAMGRPVDDPDGWYLYEDRMITFWPYDADGLLIGEDSYTVGVGFEKMRALSVDEIPDLV</sequence>